<comment type="pathway">
    <text evidence="4">Lipid metabolism.</text>
</comment>
<dbReference type="Proteomes" id="UP001243623">
    <property type="component" value="Chromosome"/>
</dbReference>
<sequence>MLIQRIITGIIGMLATIAVVMYGSWAFVCAITLLAVIAFYEYGKVFNHIDVSIWRTIGFILIPLIMGCAWLGNAHETIGLLLAGVLIIFARVVFAHVKFSIPSAAITISGIFYVGLTFSHLILLRFAYSDIVISTALGDIAAGAAFIWLAFVGTWASDTFAYFVGCSIGKHKLCPSISPGKTIEGFLGGLIGTVLALVGLGMLFHFSPYHMVFLGVLLASVATIGDLVESCIKRFTGVKDSGDILPGHGGVLDRFDSIMFTVPLVYYYVHIFSIFNQ</sequence>
<keyword evidence="15 19" id="KW-0472">Membrane</keyword>
<reference evidence="20" key="1">
    <citation type="submission" date="2023-03" db="EMBL/GenBank/DDBJ databases">
        <title>Selenobaculum gbiensis gen. nov. sp. nov., a new bacterium isolated from the gut microbiota of IBD patient.</title>
        <authorList>
            <person name="Yeo S."/>
            <person name="Park H."/>
            <person name="Huh C.S."/>
        </authorList>
    </citation>
    <scope>NUCLEOTIDE SEQUENCE</scope>
    <source>
        <strain evidence="20">ICN-92133</strain>
    </source>
</reference>
<keyword evidence="10 18" id="KW-0808">Transferase</keyword>
<evidence type="ECO:0000256" key="14">
    <source>
        <dbReference type="ARBA" id="ARBA00023098"/>
    </source>
</evidence>
<keyword evidence="11 18" id="KW-0812">Transmembrane</keyword>
<evidence type="ECO:0000256" key="19">
    <source>
        <dbReference type="SAM" id="Phobius"/>
    </source>
</evidence>
<evidence type="ECO:0000256" key="13">
    <source>
        <dbReference type="ARBA" id="ARBA00022989"/>
    </source>
</evidence>
<dbReference type="GO" id="GO:0016024">
    <property type="term" value="P:CDP-diacylglycerol biosynthetic process"/>
    <property type="evidence" value="ECO:0007669"/>
    <property type="project" value="TreeGrafter"/>
</dbReference>
<keyword evidence="12 18" id="KW-0548">Nucleotidyltransferase</keyword>
<dbReference type="InterPro" id="IPR000374">
    <property type="entry name" value="PC_trans"/>
</dbReference>
<keyword evidence="9" id="KW-0444">Lipid biosynthesis</keyword>
<evidence type="ECO:0000313" key="20">
    <source>
        <dbReference type="EMBL" id="WIW71617.1"/>
    </source>
</evidence>
<dbReference type="PROSITE" id="PS01315">
    <property type="entry name" value="CDS"/>
    <property type="match status" value="1"/>
</dbReference>
<feature type="transmembrane region" description="Helical" evidence="19">
    <location>
        <begin position="78"/>
        <end position="97"/>
    </location>
</feature>
<name>A0A9Y2AKG7_9FIRM</name>
<evidence type="ECO:0000313" key="21">
    <source>
        <dbReference type="Proteomes" id="UP001243623"/>
    </source>
</evidence>
<keyword evidence="17" id="KW-1208">Phospholipid metabolism</keyword>
<dbReference type="EMBL" id="CP120678">
    <property type="protein sequence ID" value="WIW71617.1"/>
    <property type="molecule type" value="Genomic_DNA"/>
</dbReference>
<dbReference type="GO" id="GO:0005886">
    <property type="term" value="C:plasma membrane"/>
    <property type="evidence" value="ECO:0007669"/>
    <property type="project" value="UniProtKB-SubCell"/>
</dbReference>
<comment type="similarity">
    <text evidence="5 18">Belongs to the CDS family.</text>
</comment>
<keyword evidence="8" id="KW-1003">Cell membrane</keyword>
<evidence type="ECO:0000256" key="6">
    <source>
        <dbReference type="ARBA" id="ARBA00012487"/>
    </source>
</evidence>
<evidence type="ECO:0000256" key="18">
    <source>
        <dbReference type="RuleBase" id="RU003938"/>
    </source>
</evidence>
<evidence type="ECO:0000256" key="12">
    <source>
        <dbReference type="ARBA" id="ARBA00022695"/>
    </source>
</evidence>
<evidence type="ECO:0000256" key="3">
    <source>
        <dbReference type="ARBA" id="ARBA00005119"/>
    </source>
</evidence>
<dbReference type="KEGG" id="sgbi:P3F81_04760"/>
<comment type="catalytic activity">
    <reaction evidence="1 18">
        <text>a 1,2-diacyl-sn-glycero-3-phosphate + CTP + H(+) = a CDP-1,2-diacyl-sn-glycerol + diphosphate</text>
        <dbReference type="Rhea" id="RHEA:16229"/>
        <dbReference type="ChEBI" id="CHEBI:15378"/>
        <dbReference type="ChEBI" id="CHEBI:33019"/>
        <dbReference type="ChEBI" id="CHEBI:37563"/>
        <dbReference type="ChEBI" id="CHEBI:58332"/>
        <dbReference type="ChEBI" id="CHEBI:58608"/>
        <dbReference type="EC" id="2.7.7.41"/>
    </reaction>
</comment>
<feature type="transmembrane region" description="Helical" evidence="19">
    <location>
        <begin position="51"/>
        <end position="72"/>
    </location>
</feature>
<keyword evidence="13 19" id="KW-1133">Transmembrane helix</keyword>
<evidence type="ECO:0000256" key="15">
    <source>
        <dbReference type="ARBA" id="ARBA00023136"/>
    </source>
</evidence>
<evidence type="ECO:0000256" key="8">
    <source>
        <dbReference type="ARBA" id="ARBA00022475"/>
    </source>
</evidence>
<dbReference type="RefSeq" id="WP_147668088.1">
    <property type="nucleotide sequence ID" value="NZ_CP120678.1"/>
</dbReference>
<dbReference type="AlphaFoldDB" id="A0A9Y2AKG7"/>
<keyword evidence="16" id="KW-0594">Phospholipid biosynthesis</keyword>
<comment type="subcellular location">
    <subcellularLocation>
        <location evidence="2">Cell membrane</location>
        <topology evidence="2">Multi-pass membrane protein</topology>
    </subcellularLocation>
</comment>
<feature type="transmembrane region" description="Helical" evidence="19">
    <location>
        <begin position="104"/>
        <end position="128"/>
    </location>
</feature>
<comment type="pathway">
    <text evidence="3 18">Phospholipid metabolism; CDP-diacylglycerol biosynthesis; CDP-diacylglycerol from sn-glycerol 3-phosphate: step 3/3.</text>
</comment>
<feature type="transmembrane region" description="Helical" evidence="19">
    <location>
        <begin position="6"/>
        <end position="39"/>
    </location>
</feature>
<evidence type="ECO:0000256" key="7">
    <source>
        <dbReference type="ARBA" id="ARBA00019373"/>
    </source>
</evidence>
<protein>
    <recommendedName>
        <fullName evidence="7 18">Phosphatidate cytidylyltransferase</fullName>
        <ecNumber evidence="6 18">2.7.7.41</ecNumber>
    </recommendedName>
</protein>
<evidence type="ECO:0000256" key="17">
    <source>
        <dbReference type="ARBA" id="ARBA00023264"/>
    </source>
</evidence>
<feature type="transmembrane region" description="Helical" evidence="19">
    <location>
        <begin position="210"/>
        <end position="228"/>
    </location>
</feature>
<proteinExistence type="inferred from homology"/>
<evidence type="ECO:0000256" key="11">
    <source>
        <dbReference type="ARBA" id="ARBA00022692"/>
    </source>
</evidence>
<evidence type="ECO:0000256" key="16">
    <source>
        <dbReference type="ARBA" id="ARBA00023209"/>
    </source>
</evidence>
<evidence type="ECO:0000256" key="1">
    <source>
        <dbReference type="ARBA" id="ARBA00001698"/>
    </source>
</evidence>
<evidence type="ECO:0000256" key="2">
    <source>
        <dbReference type="ARBA" id="ARBA00004651"/>
    </source>
</evidence>
<evidence type="ECO:0000256" key="9">
    <source>
        <dbReference type="ARBA" id="ARBA00022516"/>
    </source>
</evidence>
<dbReference type="GO" id="GO:0004605">
    <property type="term" value="F:phosphatidate cytidylyltransferase activity"/>
    <property type="evidence" value="ECO:0007669"/>
    <property type="project" value="UniProtKB-EC"/>
</dbReference>
<dbReference type="PANTHER" id="PTHR46382">
    <property type="entry name" value="PHOSPHATIDATE CYTIDYLYLTRANSFERASE"/>
    <property type="match status" value="1"/>
</dbReference>
<keyword evidence="21" id="KW-1185">Reference proteome</keyword>
<gene>
    <name evidence="20" type="ORF">P3F81_04760</name>
</gene>
<keyword evidence="14" id="KW-0443">Lipid metabolism</keyword>
<feature type="transmembrane region" description="Helical" evidence="19">
    <location>
        <begin position="140"/>
        <end position="164"/>
    </location>
</feature>
<feature type="transmembrane region" description="Helical" evidence="19">
    <location>
        <begin position="185"/>
        <end position="204"/>
    </location>
</feature>
<evidence type="ECO:0000256" key="5">
    <source>
        <dbReference type="ARBA" id="ARBA00010185"/>
    </source>
</evidence>
<accession>A0A9Y2AKG7</accession>
<dbReference type="EC" id="2.7.7.41" evidence="6 18"/>
<dbReference type="PANTHER" id="PTHR46382:SF1">
    <property type="entry name" value="PHOSPHATIDATE CYTIDYLYLTRANSFERASE"/>
    <property type="match status" value="1"/>
</dbReference>
<organism evidence="20 21">
    <name type="scientific">Selenobaculum gibii</name>
    <dbReference type="NCBI Taxonomy" id="3054208"/>
    <lineage>
        <taxon>Bacteria</taxon>
        <taxon>Bacillati</taxon>
        <taxon>Bacillota</taxon>
        <taxon>Negativicutes</taxon>
        <taxon>Selenomonadales</taxon>
        <taxon>Selenomonadaceae</taxon>
        <taxon>Selenobaculum</taxon>
    </lineage>
</organism>
<evidence type="ECO:0000256" key="10">
    <source>
        <dbReference type="ARBA" id="ARBA00022679"/>
    </source>
</evidence>
<dbReference type="Pfam" id="PF01148">
    <property type="entry name" value="CTP_transf_1"/>
    <property type="match status" value="1"/>
</dbReference>
<evidence type="ECO:0000256" key="4">
    <source>
        <dbReference type="ARBA" id="ARBA00005189"/>
    </source>
</evidence>